<dbReference type="EMBL" id="JRES01001704">
    <property type="protein sequence ID" value="KNC20738.1"/>
    <property type="molecule type" value="Genomic_DNA"/>
</dbReference>
<comment type="caution">
    <text evidence="2">The sequence shown here is derived from an EMBL/GenBank/DDBJ whole genome shotgun (WGS) entry which is preliminary data.</text>
</comment>
<reference evidence="2 3" key="1">
    <citation type="journal article" date="2015" name="Nat. Commun.">
        <title>Lucilia cuprina genome unlocks parasitic fly biology to underpin future interventions.</title>
        <authorList>
            <person name="Anstead C.A."/>
            <person name="Korhonen P.K."/>
            <person name="Young N.D."/>
            <person name="Hall R.S."/>
            <person name="Jex A.R."/>
            <person name="Murali S.C."/>
            <person name="Hughes D.S."/>
            <person name="Lee S.F."/>
            <person name="Perry T."/>
            <person name="Stroehlein A.J."/>
            <person name="Ansell B.R."/>
            <person name="Breugelmans B."/>
            <person name="Hofmann A."/>
            <person name="Qu J."/>
            <person name="Dugan S."/>
            <person name="Lee S.L."/>
            <person name="Chao H."/>
            <person name="Dinh H."/>
            <person name="Han Y."/>
            <person name="Doddapaneni H.V."/>
            <person name="Worley K.C."/>
            <person name="Muzny D.M."/>
            <person name="Ioannidis P."/>
            <person name="Waterhouse R.M."/>
            <person name="Zdobnov E.M."/>
            <person name="James P.J."/>
            <person name="Bagnall N.H."/>
            <person name="Kotze A.C."/>
            <person name="Gibbs R.A."/>
            <person name="Richards S."/>
            <person name="Batterham P."/>
            <person name="Gasser R.B."/>
        </authorList>
    </citation>
    <scope>NUCLEOTIDE SEQUENCE [LARGE SCALE GENOMIC DNA]</scope>
    <source>
        <strain evidence="2 3">LS</strain>
        <tissue evidence="2">Full body</tissue>
    </source>
</reference>
<proteinExistence type="predicted"/>
<protein>
    <submittedName>
        <fullName evidence="2">Uncharacterized protein</fullName>
    </submittedName>
</protein>
<sequence>MTFFKIMSKELNFTNKEIEEEEMLDAVTFPIDEIPEPIKVLDDIISEFEDLSLRPQLQNNGENQSEDDGYMSLSRKK</sequence>
<name>A0A0L0BLA9_LUCCU</name>
<feature type="region of interest" description="Disordered" evidence="1">
    <location>
        <begin position="54"/>
        <end position="77"/>
    </location>
</feature>
<evidence type="ECO:0000313" key="3">
    <source>
        <dbReference type="Proteomes" id="UP000037069"/>
    </source>
</evidence>
<gene>
    <name evidence="2" type="ORF">FF38_07909</name>
</gene>
<accession>A0A0L0BLA9</accession>
<evidence type="ECO:0000313" key="2">
    <source>
        <dbReference type="EMBL" id="KNC20738.1"/>
    </source>
</evidence>
<organism evidence="2 3">
    <name type="scientific">Lucilia cuprina</name>
    <name type="common">Green bottle fly</name>
    <name type="synonym">Australian sheep blowfly</name>
    <dbReference type="NCBI Taxonomy" id="7375"/>
    <lineage>
        <taxon>Eukaryota</taxon>
        <taxon>Metazoa</taxon>
        <taxon>Ecdysozoa</taxon>
        <taxon>Arthropoda</taxon>
        <taxon>Hexapoda</taxon>
        <taxon>Insecta</taxon>
        <taxon>Pterygota</taxon>
        <taxon>Neoptera</taxon>
        <taxon>Endopterygota</taxon>
        <taxon>Diptera</taxon>
        <taxon>Brachycera</taxon>
        <taxon>Muscomorpha</taxon>
        <taxon>Oestroidea</taxon>
        <taxon>Calliphoridae</taxon>
        <taxon>Luciliinae</taxon>
        <taxon>Lucilia</taxon>
    </lineage>
</organism>
<keyword evidence="3" id="KW-1185">Reference proteome</keyword>
<evidence type="ECO:0000256" key="1">
    <source>
        <dbReference type="SAM" id="MobiDB-lite"/>
    </source>
</evidence>
<dbReference type="OrthoDB" id="6605882at2759"/>
<dbReference type="Proteomes" id="UP000037069">
    <property type="component" value="Unassembled WGS sequence"/>
</dbReference>
<dbReference type="AlphaFoldDB" id="A0A0L0BLA9"/>